<name>A0A9W8N6U6_9PEZI</name>
<accession>A0A9W8N6U6</accession>
<proteinExistence type="predicted"/>
<dbReference type="EMBL" id="JANPWZ010002248">
    <property type="protein sequence ID" value="KAJ3560444.1"/>
    <property type="molecule type" value="Genomic_DNA"/>
</dbReference>
<comment type="caution">
    <text evidence="1">The sequence shown here is derived from an EMBL/GenBank/DDBJ whole genome shotgun (WGS) entry which is preliminary data.</text>
</comment>
<dbReference type="AlphaFoldDB" id="A0A9W8N6U6"/>
<gene>
    <name evidence="1" type="ORF">NPX13_g9298</name>
</gene>
<organism evidence="1 2">
    <name type="scientific">Xylaria arbuscula</name>
    <dbReference type="NCBI Taxonomy" id="114810"/>
    <lineage>
        <taxon>Eukaryota</taxon>
        <taxon>Fungi</taxon>
        <taxon>Dikarya</taxon>
        <taxon>Ascomycota</taxon>
        <taxon>Pezizomycotina</taxon>
        <taxon>Sordariomycetes</taxon>
        <taxon>Xylariomycetidae</taxon>
        <taxon>Xylariales</taxon>
        <taxon>Xylariaceae</taxon>
        <taxon>Xylaria</taxon>
    </lineage>
</organism>
<dbReference type="Proteomes" id="UP001148614">
    <property type="component" value="Unassembled WGS sequence"/>
</dbReference>
<evidence type="ECO:0000313" key="2">
    <source>
        <dbReference type="Proteomes" id="UP001148614"/>
    </source>
</evidence>
<keyword evidence="2" id="KW-1185">Reference proteome</keyword>
<reference evidence="1" key="1">
    <citation type="submission" date="2022-07" db="EMBL/GenBank/DDBJ databases">
        <title>Genome Sequence of Xylaria arbuscula.</title>
        <authorList>
            <person name="Buettner E."/>
        </authorList>
    </citation>
    <scope>NUCLEOTIDE SEQUENCE</scope>
    <source>
        <strain evidence="1">VT107</strain>
    </source>
</reference>
<sequence>MENHKFQATYDEAFGQDVLITSETGEAASTPLGSLPDPRKRLRRLGALSRDIVDPLHIAIDLCSDGPLTVLLRNHKVN</sequence>
<protein>
    <submittedName>
        <fullName evidence="1">Uncharacterized protein</fullName>
    </submittedName>
</protein>
<evidence type="ECO:0000313" key="1">
    <source>
        <dbReference type="EMBL" id="KAJ3560444.1"/>
    </source>
</evidence>